<evidence type="ECO:0000313" key="7">
    <source>
        <dbReference type="Proteomes" id="UP001163882"/>
    </source>
</evidence>
<keyword evidence="2" id="KW-0238">DNA-binding</keyword>
<feature type="domain" description="HTH gntR-type" evidence="5">
    <location>
        <begin position="20"/>
        <end position="87"/>
    </location>
</feature>
<reference evidence="6" key="1">
    <citation type="submission" date="2022-10" db="EMBL/GenBank/DDBJ databases">
        <title>YIM 151497 complete genome.</title>
        <authorList>
            <person name="Chen X."/>
        </authorList>
    </citation>
    <scope>NUCLEOTIDE SEQUENCE</scope>
    <source>
        <strain evidence="6">YIM 151497</strain>
    </source>
</reference>
<dbReference type="InterPro" id="IPR036388">
    <property type="entry name" value="WH-like_DNA-bd_sf"/>
</dbReference>
<evidence type="ECO:0000313" key="6">
    <source>
        <dbReference type="EMBL" id="UYQ72900.1"/>
    </source>
</evidence>
<dbReference type="EMBL" id="CP107716">
    <property type="protein sequence ID" value="UYQ72900.1"/>
    <property type="molecule type" value="Genomic_DNA"/>
</dbReference>
<dbReference type="InterPro" id="IPR011711">
    <property type="entry name" value="GntR_C"/>
</dbReference>
<sequence length="260" mass="28635">MDTAETTYSFLSNSADMPRGSMAAQVAAQLRNAIIDLRLPPGTMLDKSQICARLGVSRSPVAEAFARLESEGLLDILPQRGTVVSFLSLGAIKEYIFIRKALEGEAVRMLATHRPPGLTERLEANIAAQRESARNEDRNTFHRLDLQFHDELLSTLGYRRMKAVVDTARNNLDRARQMTNSIRRIAVGIEEHAKILAEIAAGKGDRAARAMHVHLDGMISETEALANRHPELFVPGAASRSTDQSGIIRDLATIRRVPST</sequence>
<evidence type="ECO:0000256" key="2">
    <source>
        <dbReference type="ARBA" id="ARBA00023125"/>
    </source>
</evidence>
<dbReference type="SUPFAM" id="SSF46785">
    <property type="entry name" value="Winged helix' DNA-binding domain"/>
    <property type="match status" value="1"/>
</dbReference>
<accession>A0ABY6IUQ0</accession>
<keyword evidence="4" id="KW-0175">Coiled coil</keyword>
<dbReference type="SMART" id="SM00895">
    <property type="entry name" value="FCD"/>
    <property type="match status" value="1"/>
</dbReference>
<dbReference type="PANTHER" id="PTHR43537">
    <property type="entry name" value="TRANSCRIPTIONAL REGULATOR, GNTR FAMILY"/>
    <property type="match status" value="1"/>
</dbReference>
<keyword evidence="7" id="KW-1185">Reference proteome</keyword>
<feature type="coiled-coil region" evidence="4">
    <location>
        <begin position="119"/>
        <end position="178"/>
    </location>
</feature>
<dbReference type="Pfam" id="PF07729">
    <property type="entry name" value="FCD"/>
    <property type="match status" value="1"/>
</dbReference>
<name>A0ABY6IUQ0_9HYPH</name>
<dbReference type="Gene3D" id="1.10.10.10">
    <property type="entry name" value="Winged helix-like DNA-binding domain superfamily/Winged helix DNA-binding domain"/>
    <property type="match status" value="1"/>
</dbReference>
<evidence type="ECO:0000256" key="1">
    <source>
        <dbReference type="ARBA" id="ARBA00023015"/>
    </source>
</evidence>
<dbReference type="RefSeq" id="WP_264226499.1">
    <property type="nucleotide sequence ID" value="NZ_CP107716.1"/>
</dbReference>
<protein>
    <submittedName>
        <fullName evidence="6">GntR family transcriptional regulator</fullName>
    </submittedName>
</protein>
<dbReference type="Proteomes" id="UP001163882">
    <property type="component" value="Chromosome"/>
</dbReference>
<gene>
    <name evidence="6" type="ORF">OF122_03780</name>
</gene>
<dbReference type="Gene3D" id="1.20.120.530">
    <property type="entry name" value="GntR ligand-binding domain-like"/>
    <property type="match status" value="1"/>
</dbReference>
<keyword evidence="1" id="KW-0805">Transcription regulation</keyword>
<dbReference type="Pfam" id="PF00392">
    <property type="entry name" value="GntR"/>
    <property type="match status" value="1"/>
</dbReference>
<dbReference type="InterPro" id="IPR008920">
    <property type="entry name" value="TF_FadR/GntR_C"/>
</dbReference>
<dbReference type="InterPro" id="IPR000524">
    <property type="entry name" value="Tscrpt_reg_HTH_GntR"/>
</dbReference>
<dbReference type="InterPro" id="IPR036390">
    <property type="entry name" value="WH_DNA-bd_sf"/>
</dbReference>
<dbReference type="PANTHER" id="PTHR43537:SF45">
    <property type="entry name" value="GNTR FAMILY REGULATORY PROTEIN"/>
    <property type="match status" value="1"/>
</dbReference>
<dbReference type="PROSITE" id="PS50949">
    <property type="entry name" value="HTH_GNTR"/>
    <property type="match status" value="1"/>
</dbReference>
<keyword evidence="3" id="KW-0804">Transcription</keyword>
<proteinExistence type="predicted"/>
<dbReference type="CDD" id="cd07377">
    <property type="entry name" value="WHTH_GntR"/>
    <property type="match status" value="1"/>
</dbReference>
<organism evidence="6 7">
    <name type="scientific">Pelagibacterium flavum</name>
    <dbReference type="NCBI Taxonomy" id="2984530"/>
    <lineage>
        <taxon>Bacteria</taxon>
        <taxon>Pseudomonadati</taxon>
        <taxon>Pseudomonadota</taxon>
        <taxon>Alphaproteobacteria</taxon>
        <taxon>Hyphomicrobiales</taxon>
        <taxon>Devosiaceae</taxon>
        <taxon>Pelagibacterium</taxon>
    </lineage>
</organism>
<evidence type="ECO:0000256" key="4">
    <source>
        <dbReference type="SAM" id="Coils"/>
    </source>
</evidence>
<dbReference type="SMART" id="SM00345">
    <property type="entry name" value="HTH_GNTR"/>
    <property type="match status" value="1"/>
</dbReference>
<dbReference type="SUPFAM" id="SSF48008">
    <property type="entry name" value="GntR ligand-binding domain-like"/>
    <property type="match status" value="1"/>
</dbReference>
<evidence type="ECO:0000259" key="5">
    <source>
        <dbReference type="PROSITE" id="PS50949"/>
    </source>
</evidence>
<evidence type="ECO:0000256" key="3">
    <source>
        <dbReference type="ARBA" id="ARBA00023163"/>
    </source>
</evidence>